<accession>A0A4C1UI24</accession>
<protein>
    <submittedName>
        <fullName evidence="1">Uncharacterized protein</fullName>
    </submittedName>
</protein>
<comment type="caution">
    <text evidence="1">The sequence shown here is derived from an EMBL/GenBank/DDBJ whole genome shotgun (WGS) entry which is preliminary data.</text>
</comment>
<dbReference type="AlphaFoldDB" id="A0A4C1UI24"/>
<evidence type="ECO:0000313" key="1">
    <source>
        <dbReference type="EMBL" id="GBP26143.1"/>
    </source>
</evidence>
<gene>
    <name evidence="1" type="ORF">EVAR_74905_1</name>
</gene>
<dbReference type="EMBL" id="BGZK01000177">
    <property type="protein sequence ID" value="GBP26143.1"/>
    <property type="molecule type" value="Genomic_DNA"/>
</dbReference>
<dbReference type="Proteomes" id="UP000299102">
    <property type="component" value="Unassembled WGS sequence"/>
</dbReference>
<reference evidence="1 2" key="1">
    <citation type="journal article" date="2019" name="Commun. Biol.">
        <title>The bagworm genome reveals a unique fibroin gene that provides high tensile strength.</title>
        <authorList>
            <person name="Kono N."/>
            <person name="Nakamura H."/>
            <person name="Ohtoshi R."/>
            <person name="Tomita M."/>
            <person name="Numata K."/>
            <person name="Arakawa K."/>
        </authorList>
    </citation>
    <scope>NUCLEOTIDE SEQUENCE [LARGE SCALE GENOMIC DNA]</scope>
</reference>
<evidence type="ECO:0000313" key="2">
    <source>
        <dbReference type="Proteomes" id="UP000299102"/>
    </source>
</evidence>
<sequence>MTENIQFKIFLKQMNGFRSEFRRHDAHLEAARGRLRFRQSAETGGRLPTHESAFRPPITMILDKSTYTVQGNRFLYVNATYEVYDTCHFQGRTELVESGWYYEFKGSPEIFDKDKWDTQV</sequence>
<organism evidence="1 2">
    <name type="scientific">Eumeta variegata</name>
    <name type="common">Bagworm moth</name>
    <name type="synonym">Eumeta japonica</name>
    <dbReference type="NCBI Taxonomy" id="151549"/>
    <lineage>
        <taxon>Eukaryota</taxon>
        <taxon>Metazoa</taxon>
        <taxon>Ecdysozoa</taxon>
        <taxon>Arthropoda</taxon>
        <taxon>Hexapoda</taxon>
        <taxon>Insecta</taxon>
        <taxon>Pterygota</taxon>
        <taxon>Neoptera</taxon>
        <taxon>Endopterygota</taxon>
        <taxon>Lepidoptera</taxon>
        <taxon>Glossata</taxon>
        <taxon>Ditrysia</taxon>
        <taxon>Tineoidea</taxon>
        <taxon>Psychidae</taxon>
        <taxon>Oiketicinae</taxon>
        <taxon>Eumeta</taxon>
    </lineage>
</organism>
<proteinExistence type="predicted"/>
<keyword evidence="2" id="KW-1185">Reference proteome</keyword>
<name>A0A4C1UI24_EUMVA</name>